<organism evidence="3 4">
    <name type="scientific">Ectocarpus siliculosus</name>
    <name type="common">Brown alga</name>
    <name type="synonym">Conferva siliculosa</name>
    <dbReference type="NCBI Taxonomy" id="2880"/>
    <lineage>
        <taxon>Eukaryota</taxon>
        <taxon>Sar</taxon>
        <taxon>Stramenopiles</taxon>
        <taxon>Ochrophyta</taxon>
        <taxon>PX clade</taxon>
        <taxon>Phaeophyceae</taxon>
        <taxon>Ectocarpales</taxon>
        <taxon>Ectocarpaceae</taxon>
        <taxon>Ectocarpus</taxon>
    </lineage>
</organism>
<dbReference type="InParanoid" id="D7G6W8"/>
<evidence type="ECO:0000313" key="4">
    <source>
        <dbReference type="Proteomes" id="UP000002630"/>
    </source>
</evidence>
<accession>D7G6W8</accession>
<reference evidence="3 4" key="1">
    <citation type="journal article" date="2010" name="Nature">
        <title>The Ectocarpus genome and the independent evolution of multicellularity in brown algae.</title>
        <authorList>
            <person name="Cock J.M."/>
            <person name="Sterck L."/>
            <person name="Rouze P."/>
            <person name="Scornet D."/>
            <person name="Allen A.E."/>
            <person name="Amoutzias G."/>
            <person name="Anthouard V."/>
            <person name="Artiguenave F."/>
            <person name="Aury J.M."/>
            <person name="Badger J.H."/>
            <person name="Beszteri B."/>
            <person name="Billiau K."/>
            <person name="Bonnet E."/>
            <person name="Bothwell J.H."/>
            <person name="Bowler C."/>
            <person name="Boyen C."/>
            <person name="Brownlee C."/>
            <person name="Carrano C.J."/>
            <person name="Charrier B."/>
            <person name="Cho G.Y."/>
            <person name="Coelho S.M."/>
            <person name="Collen J."/>
            <person name="Corre E."/>
            <person name="Da Silva C."/>
            <person name="Delage L."/>
            <person name="Delaroque N."/>
            <person name="Dittami S.M."/>
            <person name="Doulbeau S."/>
            <person name="Elias M."/>
            <person name="Farnham G."/>
            <person name="Gachon C.M."/>
            <person name="Gschloessl B."/>
            <person name="Heesch S."/>
            <person name="Jabbari K."/>
            <person name="Jubin C."/>
            <person name="Kawai H."/>
            <person name="Kimura K."/>
            <person name="Kloareg B."/>
            <person name="Kupper F.C."/>
            <person name="Lang D."/>
            <person name="Le Bail A."/>
            <person name="Leblanc C."/>
            <person name="Lerouge P."/>
            <person name="Lohr M."/>
            <person name="Lopez P.J."/>
            <person name="Martens C."/>
            <person name="Maumus F."/>
            <person name="Michel G."/>
            <person name="Miranda-Saavedra D."/>
            <person name="Morales J."/>
            <person name="Moreau H."/>
            <person name="Motomura T."/>
            <person name="Nagasato C."/>
            <person name="Napoli C.A."/>
            <person name="Nelson D.R."/>
            <person name="Nyvall-Collen P."/>
            <person name="Peters A.F."/>
            <person name="Pommier C."/>
            <person name="Potin P."/>
            <person name="Poulain J."/>
            <person name="Quesneville H."/>
            <person name="Read B."/>
            <person name="Rensing S.A."/>
            <person name="Ritter A."/>
            <person name="Rousvoal S."/>
            <person name="Samanta M."/>
            <person name="Samson G."/>
            <person name="Schroeder D.C."/>
            <person name="Segurens B."/>
            <person name="Strittmatter M."/>
            <person name="Tonon T."/>
            <person name="Tregear J.W."/>
            <person name="Valentin K."/>
            <person name="von Dassow P."/>
            <person name="Yamagishi T."/>
            <person name="Van de Peer Y."/>
            <person name="Wincker P."/>
        </authorList>
    </citation>
    <scope>NUCLEOTIDE SEQUENCE [LARGE SCALE GENOMIC DNA]</scope>
    <source>
        <strain evidence="4">Ec32 / CCAP1310/4</strain>
    </source>
</reference>
<feature type="coiled-coil region" evidence="1">
    <location>
        <begin position="160"/>
        <end position="314"/>
    </location>
</feature>
<sequence>MPHMAKRDGKNAQRQRQQQHRHCAKGSKLLNIVDAHDIAYWSQWRLAIHGVCARFEAAAQVEADAWSRERLDHVSISRQQALSSEVRHLETQLGKHTSMNAKLEAALCENAGALATAESARIAAAATVSRLQAQISYDQETAKASARDLEEKISLSTIAYQGLEESLQQVQEAKRQAEAKCEGLLRESARTDEELREARLAISRALEEARAEKERREALQSDLTALREKYSALKRRFVDAGRKVEAVRGERDALRQERATLQDKLADVEKFQSSNRGQALDRMEQDLASERMQRVELEADRDDLQSQLAAALQAAARSWPS</sequence>
<evidence type="ECO:0000256" key="1">
    <source>
        <dbReference type="SAM" id="Coils"/>
    </source>
</evidence>
<dbReference type="AlphaFoldDB" id="D7G6W8"/>
<feature type="region of interest" description="Disordered" evidence="2">
    <location>
        <begin position="1"/>
        <end position="23"/>
    </location>
</feature>
<dbReference type="EMBL" id="FN649035">
    <property type="protein sequence ID" value="CBJ25661.1"/>
    <property type="molecule type" value="Genomic_DNA"/>
</dbReference>
<protein>
    <submittedName>
        <fullName evidence="3">Uncharacterized protein</fullName>
    </submittedName>
</protein>
<evidence type="ECO:0000313" key="3">
    <source>
        <dbReference type="EMBL" id="CBJ25661.1"/>
    </source>
</evidence>
<name>D7G6W8_ECTSI</name>
<feature type="compositionally biased region" description="Basic and acidic residues" evidence="2">
    <location>
        <begin position="1"/>
        <end position="11"/>
    </location>
</feature>
<dbReference type="Proteomes" id="UP000002630">
    <property type="component" value="Linkage Group LG02"/>
</dbReference>
<gene>
    <name evidence="3" type="ORF">Esi_0008_0065</name>
</gene>
<keyword evidence="1" id="KW-0175">Coiled coil</keyword>
<proteinExistence type="predicted"/>
<keyword evidence="4" id="KW-1185">Reference proteome</keyword>
<dbReference type="OrthoDB" id="10372958at2759"/>
<dbReference type="EMBL" id="FN649727">
    <property type="protein sequence ID" value="CBJ25661.1"/>
    <property type="molecule type" value="Genomic_DNA"/>
</dbReference>
<evidence type="ECO:0000256" key="2">
    <source>
        <dbReference type="SAM" id="MobiDB-lite"/>
    </source>
</evidence>